<evidence type="ECO:0000256" key="1">
    <source>
        <dbReference type="ARBA" id="ARBA00023125"/>
    </source>
</evidence>
<organism evidence="4 5">
    <name type="scientific">Anaerovirgula multivorans</name>
    <dbReference type="NCBI Taxonomy" id="312168"/>
    <lineage>
        <taxon>Bacteria</taxon>
        <taxon>Bacillati</taxon>
        <taxon>Bacillota</taxon>
        <taxon>Clostridia</taxon>
        <taxon>Peptostreptococcales</taxon>
        <taxon>Natronincolaceae</taxon>
        <taxon>Anaerovirgula</taxon>
    </lineage>
</organism>
<keyword evidence="1 2" id="KW-0238">DNA-binding</keyword>
<feature type="DNA-binding region" description="H-T-H motif" evidence="2">
    <location>
        <begin position="25"/>
        <end position="44"/>
    </location>
</feature>
<dbReference type="SUPFAM" id="SSF46689">
    <property type="entry name" value="Homeodomain-like"/>
    <property type="match status" value="1"/>
</dbReference>
<sequence length="197" mass="22862">MEETKADIFNCGKELFSSKGFKGTNVSDITKTVGIGVGKFYKYYSSKEQLFIDIFLDENDKLKKSIMESVNLDDDPIKVVKEIIALDHNGMKSNPILNVWYNRDFISKLEKEYYKLGGIDKSLETMDSVSLKLFTKWKSEGKVREDIDDEFINTLFKSLLYIDIHKEEIGMQYFPQIIEYITECIMKNLLISENKNA</sequence>
<evidence type="ECO:0000256" key="2">
    <source>
        <dbReference type="PROSITE-ProRule" id="PRU00335"/>
    </source>
</evidence>
<dbReference type="PANTHER" id="PTHR43479">
    <property type="entry name" value="ACREF/ENVCD OPERON REPRESSOR-RELATED"/>
    <property type="match status" value="1"/>
</dbReference>
<keyword evidence="5" id="KW-1185">Reference proteome</keyword>
<dbReference type="OrthoDB" id="9812993at2"/>
<evidence type="ECO:0000259" key="3">
    <source>
        <dbReference type="PROSITE" id="PS50977"/>
    </source>
</evidence>
<dbReference type="EMBL" id="FZOJ01000028">
    <property type="protein sequence ID" value="SNS92766.1"/>
    <property type="molecule type" value="Genomic_DNA"/>
</dbReference>
<dbReference type="PRINTS" id="PR00455">
    <property type="entry name" value="HTHTETR"/>
</dbReference>
<gene>
    <name evidence="4" type="ORF">SAMN05446037_102810</name>
</gene>
<name>A0A239IGA1_9FIRM</name>
<dbReference type="Pfam" id="PF00440">
    <property type="entry name" value="TetR_N"/>
    <property type="match status" value="1"/>
</dbReference>
<reference evidence="4 5" key="1">
    <citation type="submission" date="2017-06" db="EMBL/GenBank/DDBJ databases">
        <authorList>
            <person name="Kim H.J."/>
            <person name="Triplett B.A."/>
        </authorList>
    </citation>
    <scope>NUCLEOTIDE SEQUENCE [LARGE SCALE GENOMIC DNA]</scope>
    <source>
        <strain evidence="4 5">SCA</strain>
    </source>
</reference>
<dbReference type="PROSITE" id="PS50977">
    <property type="entry name" value="HTH_TETR_2"/>
    <property type="match status" value="1"/>
</dbReference>
<dbReference type="Gene3D" id="1.10.357.10">
    <property type="entry name" value="Tetracycline Repressor, domain 2"/>
    <property type="match status" value="1"/>
</dbReference>
<dbReference type="AlphaFoldDB" id="A0A239IGA1"/>
<dbReference type="GO" id="GO:0003677">
    <property type="term" value="F:DNA binding"/>
    <property type="evidence" value="ECO:0007669"/>
    <property type="project" value="UniProtKB-UniRule"/>
</dbReference>
<dbReference type="InterPro" id="IPR001647">
    <property type="entry name" value="HTH_TetR"/>
</dbReference>
<dbReference type="InterPro" id="IPR009057">
    <property type="entry name" value="Homeodomain-like_sf"/>
</dbReference>
<dbReference type="RefSeq" id="WP_089284653.1">
    <property type="nucleotide sequence ID" value="NZ_FZOJ01000028.1"/>
</dbReference>
<dbReference type="InterPro" id="IPR050624">
    <property type="entry name" value="HTH-type_Tx_Regulator"/>
</dbReference>
<dbReference type="Proteomes" id="UP000198304">
    <property type="component" value="Unassembled WGS sequence"/>
</dbReference>
<protein>
    <submittedName>
        <fullName evidence="4">Transcriptional regulator, TetR family</fullName>
    </submittedName>
</protein>
<evidence type="ECO:0000313" key="4">
    <source>
        <dbReference type="EMBL" id="SNS92766.1"/>
    </source>
</evidence>
<evidence type="ECO:0000313" key="5">
    <source>
        <dbReference type="Proteomes" id="UP000198304"/>
    </source>
</evidence>
<accession>A0A239IGA1</accession>
<proteinExistence type="predicted"/>
<feature type="domain" description="HTH tetR-type" evidence="3">
    <location>
        <begin position="2"/>
        <end position="62"/>
    </location>
</feature>
<dbReference type="PANTHER" id="PTHR43479:SF11">
    <property type="entry name" value="ACREF_ENVCD OPERON REPRESSOR-RELATED"/>
    <property type="match status" value="1"/>
</dbReference>